<dbReference type="Gene3D" id="3.20.20.60">
    <property type="entry name" value="Phosphoenolpyruvate-binding domains"/>
    <property type="match status" value="1"/>
</dbReference>
<proteinExistence type="predicted"/>
<name>A0A2A2DEE6_9ACTN</name>
<dbReference type="SUPFAM" id="SSF51621">
    <property type="entry name" value="Phosphoenolpyruvate/pyruvate domain"/>
    <property type="match status" value="1"/>
</dbReference>
<dbReference type="RefSeq" id="WP_095579519.1">
    <property type="nucleotide sequence ID" value="NZ_JAJQQQ010000006.1"/>
</dbReference>
<gene>
    <name evidence="4" type="ORF">CK936_06600</name>
</gene>
<evidence type="ECO:0000256" key="1">
    <source>
        <dbReference type="ARBA" id="ARBA00001946"/>
    </source>
</evidence>
<dbReference type="AlphaFoldDB" id="A0A2A2DEE6"/>
<protein>
    <submittedName>
        <fullName evidence="4">ATP/GTP-binding protein</fullName>
    </submittedName>
</protein>
<sequence length="391" mass="43350">MRHFEHLAPSVRNGLFHREPGAFDADSPARTLAVALGATLYSPATRPALAHDIRKQAERGVVSMVLCLEDSIGDEEVESAEENLVRQFTELDRLSADGRSLPLLFIRVREPEQITDLTHRLGPAGRLLSGFVLPKFTEERGVPFLEALALAESECGRRLFAMPVLESPELLHLETRTETLAGIARTVDKYRDRVLALRLGVTDFCSAYGLRRAPDMTAYDVQLVASVIADVVNVLGRADGSGFTVTGPVWEYFRQHERMFKPQLRRTPFAGPAEELRTALIEHDMDGLLREIQLDRANGLQGKTCIHPSHVALVHALSVVSHEEFSDAEDILRPERDGGGVMRSAYTNKMNEVKPHRAWAERIMLRAEVFGVAREDVSFVELLAASVGATA</sequence>
<dbReference type="Pfam" id="PF15617">
    <property type="entry name" value="C-C_Bond_Lyase"/>
    <property type="match status" value="1"/>
</dbReference>
<dbReference type="InterPro" id="IPR015813">
    <property type="entry name" value="Pyrv/PenolPyrv_kinase-like_dom"/>
</dbReference>
<dbReference type="GO" id="GO:0000287">
    <property type="term" value="F:magnesium ion binding"/>
    <property type="evidence" value="ECO:0007669"/>
    <property type="project" value="TreeGrafter"/>
</dbReference>
<dbReference type="PANTHER" id="PTHR32308:SF10">
    <property type="entry name" value="CITRATE LYASE SUBUNIT BETA"/>
    <property type="match status" value="1"/>
</dbReference>
<dbReference type="InterPro" id="IPR040442">
    <property type="entry name" value="Pyrv_kinase-like_dom_sf"/>
</dbReference>
<dbReference type="Proteomes" id="UP000218944">
    <property type="component" value="Unassembled WGS sequence"/>
</dbReference>
<dbReference type="PANTHER" id="PTHR32308">
    <property type="entry name" value="LYASE BETA SUBUNIT, PUTATIVE (AFU_ORTHOLOGUE AFUA_4G13030)-RELATED"/>
    <property type="match status" value="1"/>
</dbReference>
<comment type="cofactor">
    <cofactor evidence="1">
        <name>Mg(2+)</name>
        <dbReference type="ChEBI" id="CHEBI:18420"/>
    </cofactor>
</comment>
<comment type="caution">
    <text evidence="4">The sequence shown here is derived from an EMBL/GenBank/DDBJ whole genome shotgun (WGS) entry which is preliminary data.</text>
</comment>
<dbReference type="GO" id="GO:0003824">
    <property type="term" value="F:catalytic activity"/>
    <property type="evidence" value="ECO:0007669"/>
    <property type="project" value="InterPro"/>
</dbReference>
<accession>A0A2A2DEE6</accession>
<reference evidence="4 5" key="1">
    <citation type="submission" date="2017-08" db="EMBL/GenBank/DDBJ databases">
        <title>Genome sequence of Streptomyces albireticuli NRRL B-1670.</title>
        <authorList>
            <person name="Graham D.E."/>
            <person name="Mahan K.M."/>
            <person name="Klingeman D.M."/>
            <person name="Hettich R.L."/>
            <person name="Parry R.J."/>
            <person name="Spain J.C."/>
        </authorList>
    </citation>
    <scope>NUCLEOTIDE SEQUENCE [LARGE SCALE GENOMIC DNA]</scope>
    <source>
        <strain evidence="4 5">NRRL B-1670</strain>
    </source>
</reference>
<keyword evidence="2" id="KW-0479">Metal-binding</keyword>
<keyword evidence="5" id="KW-1185">Reference proteome</keyword>
<organism evidence="4 5">
    <name type="scientific">Streptomyces albireticuli</name>
    <dbReference type="NCBI Taxonomy" id="1940"/>
    <lineage>
        <taxon>Bacteria</taxon>
        <taxon>Bacillati</taxon>
        <taxon>Actinomycetota</taxon>
        <taxon>Actinomycetes</taxon>
        <taxon>Kitasatosporales</taxon>
        <taxon>Streptomycetaceae</taxon>
        <taxon>Streptomyces</taxon>
    </lineage>
</organism>
<evidence type="ECO:0000313" key="4">
    <source>
        <dbReference type="EMBL" id="PAU49652.1"/>
    </source>
</evidence>
<dbReference type="InterPro" id="IPR039480">
    <property type="entry name" value="C-C_Bond_Lyase-like"/>
</dbReference>
<keyword evidence="3" id="KW-0460">Magnesium</keyword>
<evidence type="ECO:0000256" key="3">
    <source>
        <dbReference type="ARBA" id="ARBA00022842"/>
    </source>
</evidence>
<evidence type="ECO:0000256" key="2">
    <source>
        <dbReference type="ARBA" id="ARBA00022723"/>
    </source>
</evidence>
<dbReference type="GO" id="GO:0006107">
    <property type="term" value="P:oxaloacetate metabolic process"/>
    <property type="evidence" value="ECO:0007669"/>
    <property type="project" value="TreeGrafter"/>
</dbReference>
<dbReference type="EMBL" id="NSJV01000124">
    <property type="protein sequence ID" value="PAU49652.1"/>
    <property type="molecule type" value="Genomic_DNA"/>
</dbReference>
<evidence type="ECO:0000313" key="5">
    <source>
        <dbReference type="Proteomes" id="UP000218944"/>
    </source>
</evidence>